<evidence type="ECO:0000259" key="2">
    <source>
        <dbReference type="Pfam" id="PF01408"/>
    </source>
</evidence>
<dbReference type="AlphaFoldDB" id="A0A512DCU6"/>
<dbReference type="InterPro" id="IPR036291">
    <property type="entry name" value="NAD(P)-bd_dom_sf"/>
</dbReference>
<organism evidence="4 5">
    <name type="scientific">Cellulomonas aerilata</name>
    <dbReference type="NCBI Taxonomy" id="515326"/>
    <lineage>
        <taxon>Bacteria</taxon>
        <taxon>Bacillati</taxon>
        <taxon>Actinomycetota</taxon>
        <taxon>Actinomycetes</taxon>
        <taxon>Micrococcales</taxon>
        <taxon>Cellulomonadaceae</taxon>
        <taxon>Cellulomonas</taxon>
    </lineage>
</organism>
<evidence type="ECO:0000256" key="1">
    <source>
        <dbReference type="ARBA" id="ARBA00023027"/>
    </source>
</evidence>
<proteinExistence type="predicted"/>
<comment type="caution">
    <text evidence="4">The sequence shown here is derived from an EMBL/GenBank/DDBJ whole genome shotgun (WGS) entry which is preliminary data.</text>
</comment>
<dbReference type="Gene3D" id="3.40.50.720">
    <property type="entry name" value="NAD(P)-binding Rossmann-like Domain"/>
    <property type="match status" value="1"/>
</dbReference>
<name>A0A512DCU6_9CELL</name>
<dbReference type="Pfam" id="PF01408">
    <property type="entry name" value="GFO_IDH_MocA"/>
    <property type="match status" value="1"/>
</dbReference>
<dbReference type="Gene3D" id="3.30.360.10">
    <property type="entry name" value="Dihydrodipicolinate Reductase, domain 2"/>
    <property type="match status" value="1"/>
</dbReference>
<reference evidence="4 5" key="1">
    <citation type="submission" date="2019-07" db="EMBL/GenBank/DDBJ databases">
        <title>Whole genome shotgun sequence of Cellulomonas aerilata NBRC 106308.</title>
        <authorList>
            <person name="Hosoyama A."/>
            <person name="Uohara A."/>
            <person name="Ohji S."/>
            <person name="Ichikawa N."/>
        </authorList>
    </citation>
    <scope>NUCLEOTIDE SEQUENCE [LARGE SCALE GENOMIC DNA]</scope>
    <source>
        <strain evidence="4 5">NBRC 106308</strain>
    </source>
</reference>
<evidence type="ECO:0000313" key="5">
    <source>
        <dbReference type="Proteomes" id="UP000321181"/>
    </source>
</evidence>
<dbReference type="EMBL" id="BJYY01000013">
    <property type="protein sequence ID" value="GEO34296.1"/>
    <property type="molecule type" value="Genomic_DNA"/>
</dbReference>
<dbReference type="SUPFAM" id="SSF55347">
    <property type="entry name" value="Glyceraldehyde-3-phosphate dehydrogenase-like, C-terminal domain"/>
    <property type="match status" value="1"/>
</dbReference>
<protein>
    <submittedName>
        <fullName evidence="4">Oxidoreductase</fullName>
    </submittedName>
</protein>
<evidence type="ECO:0000313" key="4">
    <source>
        <dbReference type="EMBL" id="GEO34296.1"/>
    </source>
</evidence>
<keyword evidence="5" id="KW-1185">Reference proteome</keyword>
<dbReference type="Proteomes" id="UP000321181">
    <property type="component" value="Unassembled WGS sequence"/>
</dbReference>
<feature type="domain" description="GFO/IDH/MocA-like oxidoreductase" evidence="3">
    <location>
        <begin position="99"/>
        <end position="222"/>
    </location>
</feature>
<dbReference type="Pfam" id="PF22725">
    <property type="entry name" value="GFO_IDH_MocA_C3"/>
    <property type="match status" value="1"/>
</dbReference>
<dbReference type="GO" id="GO:0000166">
    <property type="term" value="F:nucleotide binding"/>
    <property type="evidence" value="ECO:0007669"/>
    <property type="project" value="InterPro"/>
</dbReference>
<dbReference type="PANTHER" id="PTHR43249:SF1">
    <property type="entry name" value="D-GLUCOSIDE 3-DEHYDROGENASE"/>
    <property type="match status" value="1"/>
</dbReference>
<dbReference type="PANTHER" id="PTHR43249">
    <property type="entry name" value="UDP-N-ACETYL-2-AMINO-2-DEOXY-D-GLUCURONATE OXIDASE"/>
    <property type="match status" value="1"/>
</dbReference>
<sequence>MCSDVVPERAEAMAAEFGIDAAPYADVLADPTIDAVTVCTPSGLHAEVGVPALLAGKHVIVEKPMEVTLEACDRLLEAQATSGATLAVVSQHRFDSASQVVKAAVDDGELGRLVLAEARVPWYRTQEYYDSGQWRGTWALDGGGALMNQGVHTLDLLRWICGPVRTVYAVARTAAHERIEVEDVVCATLEFADGAVGTLMATTSAYPGFPASLSVHGTSGGAVIEGDRLATLATVGGDRRGGEAANAHAVQVATGGTRAATAAVDEATRTAAEEPGPDGWGQAHSAQLADFIEAAEQGRRPLVDGAEGRHAVEVVRAVYESARTGDRVTL</sequence>
<keyword evidence="1" id="KW-0520">NAD</keyword>
<dbReference type="SUPFAM" id="SSF51735">
    <property type="entry name" value="NAD(P)-binding Rossmann-fold domains"/>
    <property type="match status" value="1"/>
</dbReference>
<dbReference type="InterPro" id="IPR000683">
    <property type="entry name" value="Gfo/Idh/MocA-like_OxRdtase_N"/>
</dbReference>
<evidence type="ECO:0000259" key="3">
    <source>
        <dbReference type="Pfam" id="PF22725"/>
    </source>
</evidence>
<dbReference type="InterPro" id="IPR052515">
    <property type="entry name" value="Gfo/Idh/MocA_Oxidoreductase"/>
</dbReference>
<gene>
    <name evidence="4" type="ORF">CAE01nite_20210</name>
</gene>
<feature type="domain" description="Gfo/Idh/MocA-like oxidoreductase N-terminal" evidence="2">
    <location>
        <begin position="6"/>
        <end position="88"/>
    </location>
</feature>
<accession>A0A512DCU6</accession>
<dbReference type="InterPro" id="IPR055170">
    <property type="entry name" value="GFO_IDH_MocA-like_dom"/>
</dbReference>